<feature type="transmembrane region" description="Helical" evidence="18">
    <location>
        <begin position="211"/>
        <end position="231"/>
    </location>
</feature>
<feature type="transmembrane region" description="Helical" evidence="18">
    <location>
        <begin position="282"/>
        <end position="300"/>
    </location>
</feature>
<evidence type="ECO:0000256" key="8">
    <source>
        <dbReference type="ARBA" id="ARBA00022792"/>
    </source>
</evidence>
<evidence type="ECO:0000256" key="2">
    <source>
        <dbReference type="ARBA" id="ARBA00007012"/>
    </source>
</evidence>
<sequence>MVKGWMWLASVCIYILLVVLSLMSESFLWVWVSMELSIMFGLAILFLSGVKVSSVMEYYIYQSSSSLMLFIGWMVDVSWIISVSLIMKLGLFPFQTYLIKVIGELMGFMYFVILLIQKLVPLYLIFVLYMNSSVHEGILVVSAVMGVVVGCLGGLSVGSFSGMLAYSSLIHSSWLTLIVMMSSSMFLYYLFMYSMSLALVTMFWSSLGASVMNWVVLMIVSGFPPLLGFFLKVGMLFYGVVCFPSLYMVMMVMSAVSFLFYIRLMVIYFMSGDVDGGLIENSSFWLACIVSVASLVGFGVI</sequence>
<evidence type="ECO:0000256" key="3">
    <source>
        <dbReference type="ARBA" id="ARBA00012944"/>
    </source>
</evidence>
<feature type="transmembrane region" description="Helical" evidence="18">
    <location>
        <begin position="38"/>
        <end position="60"/>
    </location>
</feature>
<feature type="transmembrane region" description="Helical" evidence="18">
    <location>
        <begin position="107"/>
        <end position="130"/>
    </location>
</feature>
<comment type="subcellular location">
    <subcellularLocation>
        <location evidence="1">Mitochondrion inner membrane</location>
        <topology evidence="1">Multi-pass membrane protein</topology>
    </subcellularLocation>
</comment>
<keyword evidence="14 19" id="KW-0496">Mitochondrion</keyword>
<dbReference type="PANTHER" id="PTHR46552:SF1">
    <property type="entry name" value="NADH-UBIQUINONE OXIDOREDUCTASE CHAIN 2"/>
    <property type="match status" value="1"/>
</dbReference>
<dbReference type="EMBL" id="OP413683">
    <property type="protein sequence ID" value="WNX93941.1"/>
    <property type="molecule type" value="Genomic_DNA"/>
</dbReference>
<keyword evidence="13" id="KW-0830">Ubiquinone</keyword>
<keyword evidence="10" id="KW-0249">Electron transport</keyword>
<feature type="transmembrane region" description="Helical" evidence="18">
    <location>
        <begin position="67"/>
        <end position="87"/>
    </location>
</feature>
<organism evidence="19">
    <name type="scientific">Moniliformis sp</name>
    <dbReference type="NCBI Taxonomy" id="3068474"/>
    <lineage>
        <taxon>Eukaryota</taxon>
        <taxon>Metazoa</taxon>
        <taxon>Spiralia</taxon>
        <taxon>Lophotrochozoa</taxon>
        <taxon>Acanthocephala</taxon>
        <taxon>Archiacanthocephala</taxon>
        <taxon>Moniliformida</taxon>
        <taxon>Moniliformidae</taxon>
        <taxon>Moniliformis</taxon>
    </lineage>
</organism>
<keyword evidence="11 18" id="KW-1133">Transmembrane helix</keyword>
<keyword evidence="8" id="KW-0999">Mitochondrion inner membrane</keyword>
<evidence type="ECO:0000256" key="9">
    <source>
        <dbReference type="ARBA" id="ARBA00022967"/>
    </source>
</evidence>
<evidence type="ECO:0000256" key="5">
    <source>
        <dbReference type="ARBA" id="ARBA00022448"/>
    </source>
</evidence>
<evidence type="ECO:0000256" key="7">
    <source>
        <dbReference type="ARBA" id="ARBA00022692"/>
    </source>
</evidence>
<accession>A0AA96V6G1</accession>
<dbReference type="InterPro" id="IPR050175">
    <property type="entry name" value="Complex_I_Subunit_2"/>
</dbReference>
<proteinExistence type="inferred from homology"/>
<feature type="transmembrane region" description="Helical" evidence="18">
    <location>
        <begin position="7"/>
        <end position="32"/>
    </location>
</feature>
<keyword evidence="12" id="KW-0520">NAD</keyword>
<comment type="catalytic activity">
    <reaction evidence="17">
        <text>a ubiquinone + NADH + 5 H(+)(in) = a ubiquinol + NAD(+) + 4 H(+)(out)</text>
        <dbReference type="Rhea" id="RHEA:29091"/>
        <dbReference type="Rhea" id="RHEA-COMP:9565"/>
        <dbReference type="Rhea" id="RHEA-COMP:9566"/>
        <dbReference type="ChEBI" id="CHEBI:15378"/>
        <dbReference type="ChEBI" id="CHEBI:16389"/>
        <dbReference type="ChEBI" id="CHEBI:17976"/>
        <dbReference type="ChEBI" id="CHEBI:57540"/>
        <dbReference type="ChEBI" id="CHEBI:57945"/>
        <dbReference type="EC" id="7.1.1.2"/>
    </reaction>
</comment>
<evidence type="ECO:0000256" key="6">
    <source>
        <dbReference type="ARBA" id="ARBA00022660"/>
    </source>
</evidence>
<evidence type="ECO:0000256" key="18">
    <source>
        <dbReference type="SAM" id="Phobius"/>
    </source>
</evidence>
<geneLocation type="mitochondrion" evidence="19"/>
<evidence type="ECO:0000256" key="11">
    <source>
        <dbReference type="ARBA" id="ARBA00022989"/>
    </source>
</evidence>
<evidence type="ECO:0000256" key="17">
    <source>
        <dbReference type="ARBA" id="ARBA00049551"/>
    </source>
</evidence>
<keyword evidence="6" id="KW-0679">Respiratory chain</keyword>
<keyword evidence="7 18" id="KW-0812">Transmembrane</keyword>
<feature type="transmembrane region" description="Helical" evidence="18">
    <location>
        <begin position="236"/>
        <end position="262"/>
    </location>
</feature>
<evidence type="ECO:0000256" key="1">
    <source>
        <dbReference type="ARBA" id="ARBA00004448"/>
    </source>
</evidence>
<dbReference type="PANTHER" id="PTHR46552">
    <property type="entry name" value="NADH-UBIQUINONE OXIDOREDUCTASE CHAIN 2"/>
    <property type="match status" value="1"/>
</dbReference>
<dbReference type="EC" id="7.1.1.2" evidence="3"/>
<evidence type="ECO:0000256" key="15">
    <source>
        <dbReference type="ARBA" id="ARBA00023136"/>
    </source>
</evidence>
<evidence type="ECO:0000256" key="10">
    <source>
        <dbReference type="ARBA" id="ARBA00022982"/>
    </source>
</evidence>
<keyword evidence="5" id="KW-0813">Transport</keyword>
<protein>
    <recommendedName>
        <fullName evidence="4">NADH-ubiquinone oxidoreductase chain 2</fullName>
        <ecNumber evidence="3">7.1.1.2</ecNumber>
    </recommendedName>
    <alternativeName>
        <fullName evidence="16">NADH dehydrogenase subunit 2</fullName>
    </alternativeName>
</protein>
<name>A0AA96V6G1_9BILA</name>
<reference evidence="19" key="1">
    <citation type="submission" date="2022-09" db="EMBL/GenBank/DDBJ databases">
        <authorList>
            <person name="Ma J."/>
        </authorList>
    </citation>
    <scope>NUCLEOTIDE SEQUENCE</scope>
</reference>
<dbReference type="GO" id="GO:0005743">
    <property type="term" value="C:mitochondrial inner membrane"/>
    <property type="evidence" value="ECO:0007669"/>
    <property type="project" value="UniProtKB-SubCell"/>
</dbReference>
<dbReference type="GO" id="GO:0008137">
    <property type="term" value="F:NADH dehydrogenase (ubiquinone) activity"/>
    <property type="evidence" value="ECO:0007669"/>
    <property type="project" value="UniProtKB-EC"/>
</dbReference>
<keyword evidence="15 18" id="KW-0472">Membrane</keyword>
<evidence type="ECO:0000256" key="12">
    <source>
        <dbReference type="ARBA" id="ARBA00023027"/>
    </source>
</evidence>
<evidence type="ECO:0000256" key="14">
    <source>
        <dbReference type="ARBA" id="ARBA00023128"/>
    </source>
</evidence>
<evidence type="ECO:0000256" key="4">
    <source>
        <dbReference type="ARBA" id="ARBA00021008"/>
    </source>
</evidence>
<keyword evidence="9" id="KW-1278">Translocase</keyword>
<comment type="similarity">
    <text evidence="2">Belongs to the complex I subunit 2 family.</text>
</comment>
<gene>
    <name evidence="19" type="primary">nad2</name>
</gene>
<evidence type="ECO:0000256" key="16">
    <source>
        <dbReference type="ARBA" id="ARBA00031028"/>
    </source>
</evidence>
<dbReference type="AlphaFoldDB" id="A0AA96V6G1"/>
<dbReference type="GO" id="GO:0006120">
    <property type="term" value="P:mitochondrial electron transport, NADH to ubiquinone"/>
    <property type="evidence" value="ECO:0007669"/>
    <property type="project" value="TreeGrafter"/>
</dbReference>
<evidence type="ECO:0000256" key="13">
    <source>
        <dbReference type="ARBA" id="ARBA00023075"/>
    </source>
</evidence>
<evidence type="ECO:0000313" key="19">
    <source>
        <dbReference type="EMBL" id="WNX93941.1"/>
    </source>
</evidence>
<feature type="transmembrane region" description="Helical" evidence="18">
    <location>
        <begin position="137"/>
        <end position="157"/>
    </location>
</feature>